<name>A0ABT0VHW3_9LACO</name>
<dbReference type="EMBL" id="JAGMVS010000039">
    <property type="protein sequence ID" value="MCM2436733.1"/>
    <property type="molecule type" value="Genomic_DNA"/>
</dbReference>
<dbReference type="RefSeq" id="WP_205143304.1">
    <property type="nucleotide sequence ID" value="NZ_JAFBDN010000004.1"/>
</dbReference>
<comment type="caution">
    <text evidence="1">The sequence shown here is derived from an EMBL/GenBank/DDBJ whole genome shotgun (WGS) entry which is preliminary data.</text>
</comment>
<organism evidence="1 2">
    <name type="scientific">Periweissella beninensis</name>
    <dbReference type="NCBI Taxonomy" id="504936"/>
    <lineage>
        <taxon>Bacteria</taxon>
        <taxon>Bacillati</taxon>
        <taxon>Bacillota</taxon>
        <taxon>Bacilli</taxon>
        <taxon>Lactobacillales</taxon>
        <taxon>Lactobacillaceae</taxon>
        <taxon>Periweissella</taxon>
    </lineage>
</organism>
<sequence>MNKYNELTKELLSRLYMNFDGNDPIQKQAQKLIVKTYHKLEKSQDSLQRTLMFLFNNLTKLERIKKLVLNYPSQELVNELRHLMQPQLALGIKTNN</sequence>
<evidence type="ECO:0000313" key="2">
    <source>
        <dbReference type="Proteomes" id="UP001057481"/>
    </source>
</evidence>
<protein>
    <recommendedName>
        <fullName evidence="3">Bacteriocin immunity protein</fullName>
    </recommendedName>
</protein>
<gene>
    <name evidence="1" type="ORF">KAK10_02150</name>
</gene>
<proteinExistence type="predicted"/>
<reference evidence="1" key="1">
    <citation type="submission" date="2021-04" db="EMBL/GenBank/DDBJ databases">
        <title>Taxonomic assessment of Weissella genus.</title>
        <authorList>
            <person name="Fanelli F."/>
            <person name="Chieffi D."/>
            <person name="Dell'Aquila A."/>
            <person name="Gyu-Sung C."/>
            <person name="Franz C.M.A.P."/>
            <person name="Fusco V."/>
        </authorList>
    </citation>
    <scope>NUCLEOTIDE SEQUENCE</scope>
    <source>
        <strain evidence="1">LMG 25373</strain>
    </source>
</reference>
<evidence type="ECO:0008006" key="3">
    <source>
        <dbReference type="Google" id="ProtNLM"/>
    </source>
</evidence>
<evidence type="ECO:0000313" key="1">
    <source>
        <dbReference type="EMBL" id="MCM2436733.1"/>
    </source>
</evidence>
<dbReference type="Proteomes" id="UP001057481">
    <property type="component" value="Unassembled WGS sequence"/>
</dbReference>
<keyword evidence="2" id="KW-1185">Reference proteome</keyword>
<accession>A0ABT0VHW3</accession>